<evidence type="ECO:0000313" key="3">
    <source>
        <dbReference type="EMBL" id="KAL3505023.1"/>
    </source>
</evidence>
<dbReference type="PANTHER" id="PTHR33700">
    <property type="entry name" value="MYB-LIKE PROTEIN X"/>
    <property type="match status" value="1"/>
</dbReference>
<comment type="caution">
    <text evidence="3">The sequence shown here is derived from an EMBL/GenBank/DDBJ whole genome shotgun (WGS) entry which is preliminary data.</text>
</comment>
<feature type="compositionally biased region" description="Acidic residues" evidence="1">
    <location>
        <begin position="89"/>
        <end position="108"/>
    </location>
</feature>
<accession>A0ABD2YHJ2</accession>
<evidence type="ECO:0000313" key="4">
    <source>
        <dbReference type="Proteomes" id="UP001630127"/>
    </source>
</evidence>
<dbReference type="EMBL" id="JBJUIK010000014">
    <property type="protein sequence ID" value="KAL3505023.1"/>
    <property type="molecule type" value="Genomic_DNA"/>
</dbReference>
<reference evidence="3 4" key="1">
    <citation type="submission" date="2024-11" db="EMBL/GenBank/DDBJ databases">
        <title>A near-complete genome assembly of Cinchona calisaya.</title>
        <authorList>
            <person name="Lian D.C."/>
            <person name="Zhao X.W."/>
            <person name="Wei L."/>
        </authorList>
    </citation>
    <scope>NUCLEOTIDE SEQUENCE [LARGE SCALE GENOMIC DNA]</scope>
    <source>
        <tissue evidence="3">Nenye</tissue>
    </source>
</reference>
<keyword evidence="2" id="KW-0812">Transmembrane</keyword>
<feature type="transmembrane region" description="Helical" evidence="2">
    <location>
        <begin position="20"/>
        <end position="37"/>
    </location>
</feature>
<feature type="compositionally biased region" description="Acidic residues" evidence="1">
    <location>
        <begin position="132"/>
        <end position="142"/>
    </location>
</feature>
<feature type="region of interest" description="Disordered" evidence="1">
    <location>
        <begin position="86"/>
        <end position="142"/>
    </location>
</feature>
<evidence type="ECO:0000256" key="2">
    <source>
        <dbReference type="SAM" id="Phobius"/>
    </source>
</evidence>
<name>A0ABD2YHJ2_9GENT</name>
<dbReference type="Proteomes" id="UP001630127">
    <property type="component" value="Unassembled WGS sequence"/>
</dbReference>
<keyword evidence="2" id="KW-1133">Transmembrane helix</keyword>
<organism evidence="3 4">
    <name type="scientific">Cinchona calisaya</name>
    <dbReference type="NCBI Taxonomy" id="153742"/>
    <lineage>
        <taxon>Eukaryota</taxon>
        <taxon>Viridiplantae</taxon>
        <taxon>Streptophyta</taxon>
        <taxon>Embryophyta</taxon>
        <taxon>Tracheophyta</taxon>
        <taxon>Spermatophyta</taxon>
        <taxon>Magnoliopsida</taxon>
        <taxon>eudicotyledons</taxon>
        <taxon>Gunneridae</taxon>
        <taxon>Pentapetalae</taxon>
        <taxon>asterids</taxon>
        <taxon>lamiids</taxon>
        <taxon>Gentianales</taxon>
        <taxon>Rubiaceae</taxon>
        <taxon>Cinchonoideae</taxon>
        <taxon>Cinchoneae</taxon>
        <taxon>Cinchona</taxon>
    </lineage>
</organism>
<sequence length="142" mass="16503">MLKQSSIRNQRLKGSKVKLALQICLLIAICMWLLYQAKQFNNRKVALVDSSEVVTEERKNEYPILKLGRKNLNPRLNELAAEFQKHQDEEMEFEDEENKLQENEEDEGAGGNGELNVSNQEKNEEGEHEQLDDLIDEDDKEE</sequence>
<protein>
    <submittedName>
        <fullName evidence="3">Uncharacterized protein</fullName>
    </submittedName>
</protein>
<feature type="compositionally biased region" description="Basic and acidic residues" evidence="1">
    <location>
        <begin position="121"/>
        <end position="131"/>
    </location>
</feature>
<dbReference type="AlphaFoldDB" id="A0ABD2YHJ2"/>
<keyword evidence="2" id="KW-0472">Membrane</keyword>
<keyword evidence="4" id="KW-1185">Reference proteome</keyword>
<evidence type="ECO:0000256" key="1">
    <source>
        <dbReference type="SAM" id="MobiDB-lite"/>
    </source>
</evidence>
<proteinExistence type="predicted"/>
<gene>
    <name evidence="3" type="ORF">ACH5RR_034864</name>
</gene>
<dbReference type="PANTHER" id="PTHR33700:SF4">
    <property type="entry name" value="MYB-LIKE PROTEIN X"/>
    <property type="match status" value="1"/>
</dbReference>